<evidence type="ECO:0000313" key="1">
    <source>
        <dbReference type="EMBL" id="GLD59406.1"/>
    </source>
</evidence>
<keyword evidence="2" id="KW-1185">Reference proteome</keyword>
<accession>A0AAD3MTJ0</accession>
<name>A0AAD3MTJ0_LATJO</name>
<dbReference type="EMBL" id="BRZM01000037">
    <property type="protein sequence ID" value="GLD59406.1"/>
    <property type="molecule type" value="Genomic_DNA"/>
</dbReference>
<dbReference type="Gene3D" id="3.10.100.10">
    <property type="entry name" value="Mannose-Binding Protein A, subunit A"/>
    <property type="match status" value="1"/>
</dbReference>
<dbReference type="Proteomes" id="UP001279410">
    <property type="component" value="Unassembled WGS sequence"/>
</dbReference>
<protein>
    <submittedName>
        <fullName evidence="1">C-type lectin domain family 4 member E-like isoform X3</fullName>
    </submittedName>
</protein>
<reference evidence="1" key="1">
    <citation type="submission" date="2022-08" db="EMBL/GenBank/DDBJ databases">
        <title>Genome sequencing of akame (Lates japonicus).</title>
        <authorList>
            <person name="Hashiguchi Y."/>
            <person name="Takahashi H."/>
        </authorList>
    </citation>
    <scope>NUCLEOTIDE SEQUENCE</scope>
    <source>
        <strain evidence="1">Kochi</strain>
    </source>
</reference>
<dbReference type="AlphaFoldDB" id="A0AAD3MTJ0"/>
<gene>
    <name evidence="1" type="ORF">AKAME5_001140700</name>
</gene>
<organism evidence="1 2">
    <name type="scientific">Lates japonicus</name>
    <name type="common">Japanese lates</name>
    <dbReference type="NCBI Taxonomy" id="270547"/>
    <lineage>
        <taxon>Eukaryota</taxon>
        <taxon>Metazoa</taxon>
        <taxon>Chordata</taxon>
        <taxon>Craniata</taxon>
        <taxon>Vertebrata</taxon>
        <taxon>Euteleostomi</taxon>
        <taxon>Actinopterygii</taxon>
        <taxon>Neopterygii</taxon>
        <taxon>Teleostei</taxon>
        <taxon>Neoteleostei</taxon>
        <taxon>Acanthomorphata</taxon>
        <taxon>Carangaria</taxon>
        <taxon>Carangaria incertae sedis</taxon>
        <taxon>Centropomidae</taxon>
        <taxon>Lates</taxon>
    </lineage>
</organism>
<proteinExistence type="predicted"/>
<dbReference type="InterPro" id="IPR016187">
    <property type="entry name" value="CTDL_fold"/>
</dbReference>
<evidence type="ECO:0000313" key="2">
    <source>
        <dbReference type="Proteomes" id="UP001279410"/>
    </source>
</evidence>
<comment type="caution">
    <text evidence="1">The sequence shown here is derived from an EMBL/GenBank/DDBJ whole genome shotgun (WGS) entry which is preliminary data.</text>
</comment>
<dbReference type="SUPFAM" id="SSF56436">
    <property type="entry name" value="C-type lectin-like"/>
    <property type="match status" value="1"/>
</dbReference>
<dbReference type="InterPro" id="IPR016186">
    <property type="entry name" value="C-type_lectin-like/link_sf"/>
</dbReference>
<sequence>MNDGVNLKIQERKIKLVKLLPLNKLYQRVKGHIRESGPAGSLCSDGSCCHCYLPSLRSSWEESRSFCKGRGGDLVKIDSREEQSEFLDDMGARRLDKGGS</sequence>